<reference evidence="2" key="1">
    <citation type="submission" date="2023-10" db="EMBL/GenBank/DDBJ databases">
        <title>Genome assembly of Pristionchus species.</title>
        <authorList>
            <person name="Yoshida K."/>
            <person name="Sommer R.J."/>
        </authorList>
    </citation>
    <scope>NUCLEOTIDE SEQUENCE</scope>
    <source>
        <strain evidence="2">RS5133</strain>
    </source>
</reference>
<dbReference type="AlphaFoldDB" id="A0AAV5W8C0"/>
<dbReference type="Proteomes" id="UP001432322">
    <property type="component" value="Unassembled WGS sequence"/>
</dbReference>
<protein>
    <submittedName>
        <fullName evidence="2">Uncharacterized protein</fullName>
    </submittedName>
</protein>
<evidence type="ECO:0000256" key="1">
    <source>
        <dbReference type="SAM" id="SignalP"/>
    </source>
</evidence>
<keyword evidence="3" id="KW-1185">Reference proteome</keyword>
<evidence type="ECO:0000313" key="2">
    <source>
        <dbReference type="EMBL" id="GMT28072.1"/>
    </source>
</evidence>
<feature type="non-terminal residue" evidence="2">
    <location>
        <position position="1"/>
    </location>
</feature>
<dbReference type="EMBL" id="BTSY01000005">
    <property type="protein sequence ID" value="GMT28072.1"/>
    <property type="molecule type" value="Genomic_DNA"/>
</dbReference>
<sequence length="155" mass="17640">LVTSYKRMVHLLSLSICLTLATVSNCKSAAESKPYRDMEIKFKVKCHIPSANSTTFNATLIEQNRGRNAWLNPDREIESKSKANFNDAVYLKGMMLPELDKVLEPYLLISHRCDMRGRTIEGCKTLPVNDKWPDVFPPAYFRDLGIIEVGDLEKC</sequence>
<comment type="caution">
    <text evidence="2">The sequence shown here is derived from an EMBL/GenBank/DDBJ whole genome shotgun (WGS) entry which is preliminary data.</text>
</comment>
<accession>A0AAV5W8C0</accession>
<feature type="chain" id="PRO_5043529047" evidence="1">
    <location>
        <begin position="27"/>
        <end position="155"/>
    </location>
</feature>
<proteinExistence type="predicted"/>
<feature type="signal peptide" evidence="1">
    <location>
        <begin position="1"/>
        <end position="26"/>
    </location>
</feature>
<feature type="non-terminal residue" evidence="2">
    <location>
        <position position="155"/>
    </location>
</feature>
<evidence type="ECO:0000313" key="3">
    <source>
        <dbReference type="Proteomes" id="UP001432322"/>
    </source>
</evidence>
<organism evidence="2 3">
    <name type="scientific">Pristionchus fissidentatus</name>
    <dbReference type="NCBI Taxonomy" id="1538716"/>
    <lineage>
        <taxon>Eukaryota</taxon>
        <taxon>Metazoa</taxon>
        <taxon>Ecdysozoa</taxon>
        <taxon>Nematoda</taxon>
        <taxon>Chromadorea</taxon>
        <taxon>Rhabditida</taxon>
        <taxon>Rhabditina</taxon>
        <taxon>Diplogasteromorpha</taxon>
        <taxon>Diplogasteroidea</taxon>
        <taxon>Neodiplogasteridae</taxon>
        <taxon>Pristionchus</taxon>
    </lineage>
</organism>
<name>A0AAV5W8C0_9BILA</name>
<keyword evidence="1" id="KW-0732">Signal</keyword>
<gene>
    <name evidence="2" type="ORF">PFISCL1PPCAC_19369</name>
</gene>